<evidence type="ECO:0000313" key="1">
    <source>
        <dbReference type="EMBL" id="MCJ2180953.1"/>
    </source>
</evidence>
<dbReference type="PANTHER" id="PTHR13812">
    <property type="entry name" value="KETIMINE REDUCTASE MU-CRYSTALLIN"/>
    <property type="match status" value="1"/>
</dbReference>
<comment type="caution">
    <text evidence="1">The sequence shown here is derived from an EMBL/GenBank/DDBJ whole genome shotgun (WGS) entry which is preliminary data.</text>
</comment>
<dbReference type="SUPFAM" id="SSF51735">
    <property type="entry name" value="NAD(P)-binding Rossmann-fold domains"/>
    <property type="match status" value="1"/>
</dbReference>
<keyword evidence="2" id="KW-1185">Reference proteome</keyword>
<dbReference type="InterPro" id="IPR023401">
    <property type="entry name" value="ODC_N"/>
</dbReference>
<dbReference type="PANTHER" id="PTHR13812:SF19">
    <property type="entry name" value="KETIMINE REDUCTASE MU-CRYSTALLIN"/>
    <property type="match status" value="1"/>
</dbReference>
<gene>
    <name evidence="1" type="ORF">MTR64_20475</name>
</gene>
<dbReference type="InterPro" id="IPR003462">
    <property type="entry name" value="ODC_Mu_crystall"/>
</dbReference>
<dbReference type="Gene3D" id="3.30.1780.10">
    <property type="entry name" value="ornithine cyclodeaminase, domain 1"/>
    <property type="match status" value="1"/>
</dbReference>
<dbReference type="PIRSF" id="PIRSF001439">
    <property type="entry name" value="CryM"/>
    <property type="match status" value="1"/>
</dbReference>
<name>A0ABT0B7I6_9SPHN</name>
<dbReference type="Gene3D" id="3.40.50.720">
    <property type="entry name" value="NAD(P)-binding Rossmann-like Domain"/>
    <property type="match status" value="1"/>
</dbReference>
<protein>
    <submittedName>
        <fullName evidence="1">Ornithine cyclodeaminase family protein</fullName>
    </submittedName>
</protein>
<evidence type="ECO:0000313" key="2">
    <source>
        <dbReference type="Proteomes" id="UP001162880"/>
    </source>
</evidence>
<dbReference type="InterPro" id="IPR036291">
    <property type="entry name" value="NAD(P)-bd_dom_sf"/>
</dbReference>
<sequence length="328" mass="34050">MPIVMAAAGQVRAHLDYPTCIGLMRQAMIRLSLGETRQLPRQILRLDNGMLGVMPGAIGPADAFGLKVVSVYPGNFAKGLPSHQGMIMLFEPEHGVPIALVDAGEVTRIRTASASAAATDALARQDARVLAVLGYGEQAEAHIAAIRQVRPIERVLVWGRNAAKCTRFAGHVGMTGIACEVAATPAEAAASADIICTVTGASEPVLSGADVRPGTHVNLVGSSHAGPAEADNALVAGSRYFVDSREAVLAQGAEYLRARDAGLIDETHILGEIGEVFGGSVPGRTNPADVTIYKSLGQIIQDLASAWHVYSCLSAAAETSLAGTVTAQ</sequence>
<dbReference type="Pfam" id="PF02423">
    <property type="entry name" value="OCD_Mu_crystall"/>
    <property type="match status" value="1"/>
</dbReference>
<dbReference type="Proteomes" id="UP001162880">
    <property type="component" value="Unassembled WGS sequence"/>
</dbReference>
<organism evidence="1 2">
    <name type="scientific">Novosphingobium album</name>
    <name type="common">ex Hu et al. 2023</name>
    <dbReference type="NCBI Taxonomy" id="2930093"/>
    <lineage>
        <taxon>Bacteria</taxon>
        <taxon>Pseudomonadati</taxon>
        <taxon>Pseudomonadota</taxon>
        <taxon>Alphaproteobacteria</taxon>
        <taxon>Sphingomonadales</taxon>
        <taxon>Sphingomonadaceae</taxon>
        <taxon>Novosphingobium</taxon>
    </lineage>
</organism>
<dbReference type="EMBL" id="JALHLE010000049">
    <property type="protein sequence ID" value="MCJ2180953.1"/>
    <property type="molecule type" value="Genomic_DNA"/>
</dbReference>
<reference evidence="1" key="1">
    <citation type="submission" date="2022-03" db="EMBL/GenBank/DDBJ databases">
        <title>Identification of a novel bacterium isolated from mangrove sediments.</title>
        <authorList>
            <person name="Pan X."/>
        </authorList>
    </citation>
    <scope>NUCLEOTIDE SEQUENCE</scope>
    <source>
        <strain evidence="1">B2580</strain>
    </source>
</reference>
<accession>A0ABT0B7I6</accession>
<proteinExistence type="predicted"/>
<dbReference type="RefSeq" id="WP_243996401.1">
    <property type="nucleotide sequence ID" value="NZ_JALHLE010000049.1"/>
</dbReference>